<name>A0A8X6LR78_TRICU</name>
<gene>
    <name evidence="1" type="ORF">TNCT_215341</name>
</gene>
<accession>A0A8X6LR78</accession>
<dbReference type="AlphaFoldDB" id="A0A8X6LR78"/>
<protein>
    <submittedName>
        <fullName evidence="1">Uncharacterized protein</fullName>
    </submittedName>
</protein>
<evidence type="ECO:0000313" key="2">
    <source>
        <dbReference type="Proteomes" id="UP000887116"/>
    </source>
</evidence>
<keyword evidence="2" id="KW-1185">Reference proteome</keyword>
<dbReference type="EMBL" id="BMAO01037627">
    <property type="protein sequence ID" value="GFR19060.1"/>
    <property type="molecule type" value="Genomic_DNA"/>
</dbReference>
<evidence type="ECO:0000313" key="1">
    <source>
        <dbReference type="EMBL" id="GFR19060.1"/>
    </source>
</evidence>
<comment type="caution">
    <text evidence="1">The sequence shown here is derived from an EMBL/GenBank/DDBJ whole genome shotgun (WGS) entry which is preliminary data.</text>
</comment>
<sequence>MTSYFTRRFAPGTEDMSDGSHLWSSDIELEDIHVATNGGVTPRARAMSSWVISPDISVSQRCSFIYHGPSSLCVPATPSPL</sequence>
<reference evidence="1" key="1">
    <citation type="submission" date="2020-07" db="EMBL/GenBank/DDBJ databases">
        <title>Multicomponent nature underlies the extraordinary mechanical properties of spider dragline silk.</title>
        <authorList>
            <person name="Kono N."/>
            <person name="Nakamura H."/>
            <person name="Mori M."/>
            <person name="Yoshida Y."/>
            <person name="Ohtoshi R."/>
            <person name="Malay A.D."/>
            <person name="Moran D.A.P."/>
            <person name="Tomita M."/>
            <person name="Numata K."/>
            <person name="Arakawa K."/>
        </authorList>
    </citation>
    <scope>NUCLEOTIDE SEQUENCE</scope>
</reference>
<proteinExistence type="predicted"/>
<organism evidence="1 2">
    <name type="scientific">Trichonephila clavata</name>
    <name type="common">Joro spider</name>
    <name type="synonym">Nephila clavata</name>
    <dbReference type="NCBI Taxonomy" id="2740835"/>
    <lineage>
        <taxon>Eukaryota</taxon>
        <taxon>Metazoa</taxon>
        <taxon>Ecdysozoa</taxon>
        <taxon>Arthropoda</taxon>
        <taxon>Chelicerata</taxon>
        <taxon>Arachnida</taxon>
        <taxon>Araneae</taxon>
        <taxon>Araneomorphae</taxon>
        <taxon>Entelegynae</taxon>
        <taxon>Araneoidea</taxon>
        <taxon>Nephilidae</taxon>
        <taxon>Trichonephila</taxon>
    </lineage>
</organism>
<dbReference type="Proteomes" id="UP000887116">
    <property type="component" value="Unassembled WGS sequence"/>
</dbReference>